<gene>
    <name evidence="2" type="ORF">O181_107824</name>
</gene>
<dbReference type="EMBL" id="AVOT02082022">
    <property type="protein sequence ID" value="MBW0568109.1"/>
    <property type="molecule type" value="Genomic_DNA"/>
</dbReference>
<dbReference type="OrthoDB" id="2506833at2759"/>
<name>A0A9Q3JTU6_9BASI</name>
<reference evidence="2" key="1">
    <citation type="submission" date="2021-03" db="EMBL/GenBank/DDBJ databases">
        <title>Draft genome sequence of rust myrtle Austropuccinia psidii MF-1, a brazilian biotype.</title>
        <authorList>
            <person name="Quecine M.C."/>
            <person name="Pachon D.M.R."/>
            <person name="Bonatelli M.L."/>
            <person name="Correr F.H."/>
            <person name="Franceschini L.M."/>
            <person name="Leite T.F."/>
            <person name="Margarido G.R.A."/>
            <person name="Almeida C.A."/>
            <person name="Ferrarezi J.A."/>
            <person name="Labate C.A."/>
        </authorList>
    </citation>
    <scope>NUCLEOTIDE SEQUENCE</scope>
    <source>
        <strain evidence="2">MF-1</strain>
    </source>
</reference>
<dbReference type="SUPFAM" id="SSF56672">
    <property type="entry name" value="DNA/RNA polymerases"/>
    <property type="match status" value="1"/>
</dbReference>
<keyword evidence="3" id="KW-1185">Reference proteome</keyword>
<evidence type="ECO:0000259" key="1">
    <source>
        <dbReference type="Pfam" id="PF07727"/>
    </source>
</evidence>
<dbReference type="PANTHER" id="PTHR11439:SF483">
    <property type="entry name" value="PEPTIDE SYNTHASE GLIP-LIKE, PUTATIVE (AFU_ORTHOLOGUE AFUA_3G12920)-RELATED"/>
    <property type="match status" value="1"/>
</dbReference>
<dbReference type="InterPro" id="IPR043502">
    <property type="entry name" value="DNA/RNA_pol_sf"/>
</dbReference>
<sequence length="507" mass="58892">MNAKFSSLMQHNTGHLVPYPKDGSKVIGGMWRLTKKRNEFGEVYRYKARWVVLGNHQIHMLHYFDTWSSVGRNETFKILLSMVVNFNFIPYQFDVETAFLHGDMDAVVYVKQVKGFEAPGKENWVWLLNQSLYGTKQAPRMWKVTFTKTLNELNMFSAQFDDSLFINLEKTLFLHLHVDNGFLISQQEAEIKTFLNQLTKAFTLKMKRYPTQHLGYKIDWLKNGSLFLSQEPFARKILQQFDMNDCRPVKTPCNGNFAVIINEESKLFDKTMYQRAIGYLNYLSQHTRPDLVYTVNQLARFSTKPNVNHWNALKHVFRYIKGTSDWGIHYQSRIKAHESKPVLEGWADSDYANCSIDRKSISGNIVMVFSNPISWLSKRQTIIAQSTTEAEFVSMNICSKQLRWLSMLMVNDMNIKMGKPVLYNDNSGSITISKQATLNPQTKHIEVRYQYLRQLVLNNTLEVRQVSTNDMIADVLTKPLSITKLNELLPQMNLVNQEGVLKKDQKC</sequence>
<dbReference type="InterPro" id="IPR013103">
    <property type="entry name" value="RVT_2"/>
</dbReference>
<proteinExistence type="predicted"/>
<dbReference type="AlphaFoldDB" id="A0A9Q3JTU6"/>
<comment type="caution">
    <text evidence="2">The sequence shown here is derived from an EMBL/GenBank/DDBJ whole genome shotgun (WGS) entry which is preliminary data.</text>
</comment>
<dbReference type="PANTHER" id="PTHR11439">
    <property type="entry name" value="GAG-POL-RELATED RETROTRANSPOSON"/>
    <property type="match status" value="1"/>
</dbReference>
<accession>A0A9Q3JTU6</accession>
<protein>
    <recommendedName>
        <fullName evidence="1">Reverse transcriptase Ty1/copia-type domain-containing protein</fullName>
    </recommendedName>
</protein>
<organism evidence="2 3">
    <name type="scientific">Austropuccinia psidii MF-1</name>
    <dbReference type="NCBI Taxonomy" id="1389203"/>
    <lineage>
        <taxon>Eukaryota</taxon>
        <taxon>Fungi</taxon>
        <taxon>Dikarya</taxon>
        <taxon>Basidiomycota</taxon>
        <taxon>Pucciniomycotina</taxon>
        <taxon>Pucciniomycetes</taxon>
        <taxon>Pucciniales</taxon>
        <taxon>Sphaerophragmiaceae</taxon>
        <taxon>Austropuccinia</taxon>
    </lineage>
</organism>
<dbReference type="CDD" id="cd09272">
    <property type="entry name" value="RNase_HI_RT_Ty1"/>
    <property type="match status" value="1"/>
</dbReference>
<evidence type="ECO:0000313" key="2">
    <source>
        <dbReference type="EMBL" id="MBW0568109.1"/>
    </source>
</evidence>
<dbReference type="Proteomes" id="UP000765509">
    <property type="component" value="Unassembled WGS sequence"/>
</dbReference>
<evidence type="ECO:0000313" key="3">
    <source>
        <dbReference type="Proteomes" id="UP000765509"/>
    </source>
</evidence>
<feature type="domain" description="Reverse transcriptase Ty1/copia-type" evidence="1">
    <location>
        <begin position="12"/>
        <end position="253"/>
    </location>
</feature>
<dbReference type="Pfam" id="PF07727">
    <property type="entry name" value="RVT_2"/>
    <property type="match status" value="1"/>
</dbReference>